<reference evidence="1" key="1">
    <citation type="submission" date="2021-05" db="EMBL/GenBank/DDBJ databases">
        <authorList>
            <person name="Pan Q."/>
            <person name="Jouanno E."/>
            <person name="Zahm M."/>
            <person name="Klopp C."/>
            <person name="Cabau C."/>
            <person name="Louis A."/>
            <person name="Berthelot C."/>
            <person name="Parey E."/>
            <person name="Roest Crollius H."/>
            <person name="Montfort J."/>
            <person name="Robinson-Rechavi M."/>
            <person name="Bouchez O."/>
            <person name="Lampietro C."/>
            <person name="Lopez Roques C."/>
            <person name="Donnadieu C."/>
            <person name="Postlethwait J."/>
            <person name="Bobe J."/>
            <person name="Dillon D."/>
            <person name="Chandos A."/>
            <person name="von Hippel F."/>
            <person name="Guiguen Y."/>
        </authorList>
    </citation>
    <scope>NUCLEOTIDE SEQUENCE</scope>
    <source>
        <strain evidence="1">YG-Jan2019</strain>
    </source>
</reference>
<keyword evidence="2" id="KW-1185">Reference proteome</keyword>
<comment type="caution">
    <text evidence="1">The sequence shown here is derived from an EMBL/GenBank/DDBJ whole genome shotgun (WGS) entry which is preliminary data.</text>
</comment>
<accession>A0ACC2FLE2</accession>
<sequence>MGDPSGEAVTYAASSRLMVRGPGISRRVCLYLAMPRLCRLAAACLLLHLLALTSTAAGLRRETFGCAGSCSCAEEADGGRTVRCSNMRLAEVPRDLPNDTRRLYLDGNLLTGVPGDAFAGLSLLSVLDLSRNELTHMEPGAFRGLARTLRNLDLSSNRLTTLEPEVLGGLRAHANLTHNPWHCDCHMQVSMPRLDLDAVSLAGVVCHTWEPKDAGIDPGVPFVMMADKHDLCGGVKRTTDVAMLVTMFGWFAMVISYLVYYVRHNQEDTRRHLEYLKSLPSKPSGQEEVSILSTVV</sequence>
<evidence type="ECO:0000313" key="1">
    <source>
        <dbReference type="EMBL" id="KAJ7992142.1"/>
    </source>
</evidence>
<evidence type="ECO:0000313" key="2">
    <source>
        <dbReference type="Proteomes" id="UP001157502"/>
    </source>
</evidence>
<organism evidence="1 2">
    <name type="scientific">Dallia pectoralis</name>
    <name type="common">Alaska blackfish</name>
    <dbReference type="NCBI Taxonomy" id="75939"/>
    <lineage>
        <taxon>Eukaryota</taxon>
        <taxon>Metazoa</taxon>
        <taxon>Chordata</taxon>
        <taxon>Craniata</taxon>
        <taxon>Vertebrata</taxon>
        <taxon>Euteleostomi</taxon>
        <taxon>Actinopterygii</taxon>
        <taxon>Neopterygii</taxon>
        <taxon>Teleostei</taxon>
        <taxon>Protacanthopterygii</taxon>
        <taxon>Esociformes</taxon>
        <taxon>Umbridae</taxon>
        <taxon>Dallia</taxon>
    </lineage>
</organism>
<proteinExistence type="predicted"/>
<name>A0ACC2FLE2_DALPE</name>
<gene>
    <name evidence="1" type="ORF">DPEC_G00275470</name>
</gene>
<dbReference type="Proteomes" id="UP001157502">
    <property type="component" value="Chromosome 25"/>
</dbReference>
<dbReference type="EMBL" id="CM055752">
    <property type="protein sequence ID" value="KAJ7992142.1"/>
    <property type="molecule type" value="Genomic_DNA"/>
</dbReference>
<protein>
    <submittedName>
        <fullName evidence="1">Uncharacterized protein</fullName>
    </submittedName>
</protein>